<organism evidence="2 3">
    <name type="scientific">Solanum tuberosum</name>
    <name type="common">Potato</name>
    <dbReference type="NCBI Taxonomy" id="4113"/>
    <lineage>
        <taxon>Eukaryota</taxon>
        <taxon>Viridiplantae</taxon>
        <taxon>Streptophyta</taxon>
        <taxon>Embryophyta</taxon>
        <taxon>Tracheophyta</taxon>
        <taxon>Spermatophyta</taxon>
        <taxon>Magnoliopsida</taxon>
        <taxon>eudicotyledons</taxon>
        <taxon>Gunneridae</taxon>
        <taxon>Pentapetalae</taxon>
        <taxon>asterids</taxon>
        <taxon>lamiids</taxon>
        <taxon>Solanales</taxon>
        <taxon>Solanaceae</taxon>
        <taxon>Solanoideae</taxon>
        <taxon>Solaneae</taxon>
        <taxon>Solanum</taxon>
    </lineage>
</organism>
<dbReference type="InParanoid" id="M1DDQ2"/>
<dbReference type="AlphaFoldDB" id="M1DDQ2"/>
<protein>
    <submittedName>
        <fullName evidence="2">Uncharacterized protein</fullName>
    </submittedName>
</protein>
<reference evidence="2" key="2">
    <citation type="submission" date="2015-06" db="UniProtKB">
        <authorList>
            <consortium name="EnsemblPlants"/>
        </authorList>
    </citation>
    <scope>IDENTIFICATION</scope>
    <source>
        <strain evidence="2">DM1-3 516 R44</strain>
    </source>
</reference>
<accession>M1DDQ2</accession>
<reference evidence="3" key="1">
    <citation type="journal article" date="2011" name="Nature">
        <title>Genome sequence and analysis of the tuber crop potato.</title>
        <authorList>
            <consortium name="The Potato Genome Sequencing Consortium"/>
        </authorList>
    </citation>
    <scope>NUCLEOTIDE SEQUENCE [LARGE SCALE GENOMIC DNA]</scope>
    <source>
        <strain evidence="3">cv. DM1-3 516 R44</strain>
    </source>
</reference>
<dbReference type="Proteomes" id="UP000011115">
    <property type="component" value="Unassembled WGS sequence"/>
</dbReference>
<keyword evidence="3" id="KW-1185">Reference proteome</keyword>
<proteinExistence type="predicted"/>
<sequence>MANGRAKSGSPNGSAMRSKYTARNPVPCLRWGTTGTMGGLLLGPVSDFGTLAKEVRRVTNLKLLGQVGDLGTLPKEVWRVSNLEISSPNGAHLQLLLLT</sequence>
<name>M1DDQ2_SOLTU</name>
<dbReference type="Gramene" id="PGSC0003DMT400087372">
    <property type="protein sequence ID" value="PGSC0003DMT400087372"/>
    <property type="gene ID" value="PGSC0003DMG400036943"/>
</dbReference>
<feature type="region of interest" description="Disordered" evidence="1">
    <location>
        <begin position="1"/>
        <end position="21"/>
    </location>
</feature>
<dbReference type="HOGENOM" id="CLU_181831_0_0_1"/>
<dbReference type="EnsemblPlants" id="PGSC0003DMT400087372">
    <property type="protein sequence ID" value="PGSC0003DMT400087372"/>
    <property type="gene ID" value="PGSC0003DMG400036943"/>
</dbReference>
<evidence type="ECO:0000256" key="1">
    <source>
        <dbReference type="SAM" id="MobiDB-lite"/>
    </source>
</evidence>
<dbReference type="PaxDb" id="4113-PGSC0003DMT400087372"/>
<evidence type="ECO:0000313" key="3">
    <source>
        <dbReference type="Proteomes" id="UP000011115"/>
    </source>
</evidence>
<evidence type="ECO:0000313" key="2">
    <source>
        <dbReference type="EnsemblPlants" id="PGSC0003DMT400087372"/>
    </source>
</evidence>